<dbReference type="Proteomes" id="UP001528040">
    <property type="component" value="Unassembled WGS sequence"/>
</dbReference>
<dbReference type="PANTHER" id="PTHR37423:SF2">
    <property type="entry name" value="MEMBRANE-BOUND LYTIC MUREIN TRANSGLYCOSYLASE C"/>
    <property type="match status" value="1"/>
</dbReference>
<dbReference type="SUPFAM" id="SSF53955">
    <property type="entry name" value="Lysozyme-like"/>
    <property type="match status" value="1"/>
</dbReference>
<organism evidence="4 5">
    <name type="scientific">Aliiroseovarius salicola</name>
    <dbReference type="NCBI Taxonomy" id="3009082"/>
    <lineage>
        <taxon>Bacteria</taxon>
        <taxon>Pseudomonadati</taxon>
        <taxon>Pseudomonadota</taxon>
        <taxon>Alphaproteobacteria</taxon>
        <taxon>Rhodobacterales</taxon>
        <taxon>Paracoccaceae</taxon>
        <taxon>Aliiroseovarius</taxon>
    </lineage>
</organism>
<evidence type="ECO:0000313" key="4">
    <source>
        <dbReference type="EMBL" id="MDA5094890.1"/>
    </source>
</evidence>
<dbReference type="EMBL" id="JAQIIO010000006">
    <property type="protein sequence ID" value="MDA5094890.1"/>
    <property type="molecule type" value="Genomic_DNA"/>
</dbReference>
<evidence type="ECO:0000313" key="5">
    <source>
        <dbReference type="Proteomes" id="UP001528040"/>
    </source>
</evidence>
<keyword evidence="5" id="KW-1185">Reference proteome</keyword>
<dbReference type="Pfam" id="PF01464">
    <property type="entry name" value="SLT"/>
    <property type="match status" value="1"/>
</dbReference>
<comment type="similarity">
    <text evidence="1">Belongs to the transglycosylase Slt family.</text>
</comment>
<gene>
    <name evidence="4" type="ORF">O2N63_12420</name>
</gene>
<dbReference type="InterPro" id="IPR023346">
    <property type="entry name" value="Lysozyme-like_dom_sf"/>
</dbReference>
<dbReference type="PANTHER" id="PTHR37423">
    <property type="entry name" value="SOLUBLE LYTIC MUREIN TRANSGLYCOSYLASE-RELATED"/>
    <property type="match status" value="1"/>
</dbReference>
<dbReference type="InterPro" id="IPR008258">
    <property type="entry name" value="Transglycosylase_SLT_dom_1"/>
</dbReference>
<evidence type="ECO:0000259" key="3">
    <source>
        <dbReference type="Pfam" id="PF01464"/>
    </source>
</evidence>
<dbReference type="RefSeq" id="WP_271054597.1">
    <property type="nucleotide sequence ID" value="NZ_JAQIIO010000006.1"/>
</dbReference>
<feature type="domain" description="Transglycosylase SLT" evidence="3">
    <location>
        <begin position="68"/>
        <end position="165"/>
    </location>
</feature>
<sequence>MAMPVMAESLFSSSTGRAVFNSQLQVLDSRAAQQYANSVRLQPNAPKVPVSVGIPNYRGKYRGQYLEMAKAAARRHGIPENLFLRLVQQESGWNPRAKSHAGAIGLAQLMPFTARKLGVNPHDPYQNLDGGARYLRQQYNTFRTWRLALAAYNAGPAAVQKYSGVPPYKETKGYVKAILGS</sequence>
<reference evidence="4 5" key="1">
    <citation type="submission" date="2023-01" db="EMBL/GenBank/DDBJ databases">
        <authorList>
            <person name="Yoon J.-W."/>
        </authorList>
    </citation>
    <scope>NUCLEOTIDE SEQUENCE [LARGE SCALE GENOMIC DNA]</scope>
    <source>
        <strain evidence="4 5">KMU-50</strain>
    </source>
</reference>
<protein>
    <submittedName>
        <fullName evidence="4">Lytic transglycosylase domain-containing protein</fullName>
    </submittedName>
</protein>
<comment type="similarity">
    <text evidence="2">Belongs to the virb1 family.</text>
</comment>
<dbReference type="CDD" id="cd00254">
    <property type="entry name" value="LT-like"/>
    <property type="match status" value="1"/>
</dbReference>
<evidence type="ECO:0000256" key="2">
    <source>
        <dbReference type="ARBA" id="ARBA00009387"/>
    </source>
</evidence>
<accession>A0ABT4W2Z6</accession>
<evidence type="ECO:0000256" key="1">
    <source>
        <dbReference type="ARBA" id="ARBA00007734"/>
    </source>
</evidence>
<name>A0ABT4W2Z6_9RHOB</name>
<comment type="caution">
    <text evidence="4">The sequence shown here is derived from an EMBL/GenBank/DDBJ whole genome shotgun (WGS) entry which is preliminary data.</text>
</comment>
<dbReference type="Gene3D" id="1.10.530.10">
    <property type="match status" value="1"/>
</dbReference>
<proteinExistence type="inferred from homology"/>